<dbReference type="KEGG" id="maga:Mag101_09665"/>
<keyword evidence="5 6" id="KW-0472">Membrane</keyword>
<dbReference type="RefSeq" id="WP_077404049.1">
    <property type="nucleotide sequence ID" value="NZ_CP019650.1"/>
</dbReference>
<protein>
    <recommendedName>
        <fullName evidence="7">Major facilitator superfamily (MFS) profile domain-containing protein</fullName>
    </recommendedName>
</protein>
<dbReference type="AlphaFoldDB" id="A0A1Q2M5G9"/>
<accession>A0A1Q2M5G9</accession>
<dbReference type="PROSITE" id="PS50850">
    <property type="entry name" value="MFS"/>
    <property type="match status" value="1"/>
</dbReference>
<dbReference type="Pfam" id="PF03209">
    <property type="entry name" value="PUCC"/>
    <property type="match status" value="1"/>
</dbReference>
<dbReference type="SUPFAM" id="SSF103473">
    <property type="entry name" value="MFS general substrate transporter"/>
    <property type="match status" value="1"/>
</dbReference>
<dbReference type="OrthoDB" id="144773at2"/>
<dbReference type="InterPro" id="IPR026036">
    <property type="entry name" value="PucC"/>
</dbReference>
<evidence type="ECO:0000313" key="9">
    <source>
        <dbReference type="Proteomes" id="UP000188219"/>
    </source>
</evidence>
<dbReference type="PANTHER" id="PTHR23538">
    <property type="entry name" value="44.5 KD BACTERIOCHLOROPHYLL SYNTHASE SUBUNIT"/>
    <property type="match status" value="1"/>
</dbReference>
<dbReference type="EMBL" id="CP019650">
    <property type="protein sequence ID" value="AQQ67880.1"/>
    <property type="molecule type" value="Genomic_DNA"/>
</dbReference>
<dbReference type="InterPro" id="IPR036259">
    <property type="entry name" value="MFS_trans_sf"/>
</dbReference>
<keyword evidence="4 6" id="KW-1133">Transmembrane helix</keyword>
<feature type="transmembrane region" description="Helical" evidence="6">
    <location>
        <begin position="341"/>
        <end position="361"/>
    </location>
</feature>
<gene>
    <name evidence="8" type="ORF">Mag101_09665</name>
</gene>
<sequence length="457" mass="49763">MDKRLLILKAFQLTLPRAAAGWLFALLTSNFNRIAIYDLGITAVVITSLLGLYHFLSPFQVIYGRIADRIPIFGLHRTPYVMIGMTVSAIAVATLPYIVVPMSQTPNEFLGVTFPYITYIAAFIVLVIFGIGFAGAGANHLALVAEVIPERSRGLVTALIWTMLIVGMIVSLQFIRHYMPVYDEQTMRELYLLSIPVVAITTLLGLIGVDKPRTTESVAESDSKLDAEEHASLKDFAVDVASNSTVRNFFAFIFLFMFGYSLQDNILEVFGAEVLQMTVGETGRFQQIWGTGAIIGMFLMGSLVFRGGISKINAITFGITGIGFSMFALAVGAYLPSETLVNYSLASMGFFNGFALVGTLTSMMEFTTDKERGAYIGLWGLAIAFANGLASIAGGQLVTSLIESGMFGASDGFAIIFFVEGLISLYSLYFLWRVNVESFHKRISKDGLSNAMASDLG</sequence>
<keyword evidence="3 6" id="KW-0812">Transmembrane</keyword>
<feature type="transmembrane region" description="Helical" evidence="6">
    <location>
        <begin position="77"/>
        <end position="99"/>
    </location>
</feature>
<evidence type="ECO:0000256" key="5">
    <source>
        <dbReference type="ARBA" id="ARBA00023136"/>
    </source>
</evidence>
<dbReference type="Gene3D" id="1.20.1250.20">
    <property type="entry name" value="MFS general substrate transporter like domains"/>
    <property type="match status" value="2"/>
</dbReference>
<dbReference type="PANTHER" id="PTHR23538:SF1">
    <property type="entry name" value="44.5 KD BACTERIOCHLOROPHYLL SYNTHASE SUBUNIT"/>
    <property type="match status" value="1"/>
</dbReference>
<feature type="transmembrane region" description="Helical" evidence="6">
    <location>
        <begin position="155"/>
        <end position="175"/>
    </location>
</feature>
<dbReference type="GO" id="GO:0022857">
    <property type="term" value="F:transmembrane transporter activity"/>
    <property type="evidence" value="ECO:0007669"/>
    <property type="project" value="InterPro"/>
</dbReference>
<keyword evidence="9" id="KW-1185">Reference proteome</keyword>
<feature type="transmembrane region" description="Helical" evidence="6">
    <location>
        <begin position="312"/>
        <end position="335"/>
    </location>
</feature>
<feature type="transmembrane region" description="Helical" evidence="6">
    <location>
        <begin position="373"/>
        <end position="393"/>
    </location>
</feature>
<feature type="transmembrane region" description="Helical" evidence="6">
    <location>
        <begin position="119"/>
        <end position="143"/>
    </location>
</feature>
<comment type="similarity">
    <text evidence="2">Belongs to the PucC family.</text>
</comment>
<name>A0A1Q2M5G9_9GAMM</name>
<evidence type="ECO:0000256" key="1">
    <source>
        <dbReference type="ARBA" id="ARBA00004141"/>
    </source>
</evidence>
<dbReference type="GO" id="GO:0016020">
    <property type="term" value="C:membrane"/>
    <property type="evidence" value="ECO:0007669"/>
    <property type="project" value="UniProtKB-SubCell"/>
</dbReference>
<organism evidence="8 9">
    <name type="scientific">Microbulbifer agarilyticus</name>
    <dbReference type="NCBI Taxonomy" id="260552"/>
    <lineage>
        <taxon>Bacteria</taxon>
        <taxon>Pseudomonadati</taxon>
        <taxon>Pseudomonadota</taxon>
        <taxon>Gammaproteobacteria</taxon>
        <taxon>Cellvibrionales</taxon>
        <taxon>Microbulbiferaceae</taxon>
        <taxon>Microbulbifer</taxon>
    </lineage>
</organism>
<dbReference type="CDD" id="cd06176">
    <property type="entry name" value="MFS_BCD_PucC-like"/>
    <property type="match status" value="1"/>
</dbReference>
<comment type="subcellular location">
    <subcellularLocation>
        <location evidence="1">Membrane</location>
        <topology evidence="1">Multi-pass membrane protein</topology>
    </subcellularLocation>
</comment>
<feature type="domain" description="Major facilitator superfamily (MFS) profile" evidence="7">
    <location>
        <begin position="245"/>
        <end position="457"/>
    </location>
</feature>
<reference evidence="8" key="1">
    <citation type="submission" date="2017-02" db="EMBL/GenBank/DDBJ databases">
        <title>Genome of Microbulbifer agarilyticus GP101.</title>
        <authorList>
            <person name="Jung J."/>
            <person name="Bae S.S."/>
            <person name="Baek K."/>
        </authorList>
    </citation>
    <scope>NUCLEOTIDE SEQUENCE [LARGE SCALE GENOMIC DNA]</scope>
    <source>
        <strain evidence="8">GP101</strain>
    </source>
</reference>
<proteinExistence type="inferred from homology"/>
<feature type="transmembrane region" description="Helical" evidence="6">
    <location>
        <begin position="190"/>
        <end position="209"/>
    </location>
</feature>
<feature type="transmembrane region" description="Helical" evidence="6">
    <location>
        <begin position="249"/>
        <end position="267"/>
    </location>
</feature>
<evidence type="ECO:0000313" key="8">
    <source>
        <dbReference type="EMBL" id="AQQ67880.1"/>
    </source>
</evidence>
<evidence type="ECO:0000256" key="4">
    <source>
        <dbReference type="ARBA" id="ARBA00022989"/>
    </source>
</evidence>
<feature type="transmembrane region" description="Helical" evidence="6">
    <location>
        <begin position="413"/>
        <end position="432"/>
    </location>
</feature>
<dbReference type="InterPro" id="IPR004896">
    <property type="entry name" value="PucC-rel"/>
</dbReference>
<dbReference type="eggNOG" id="COG2211">
    <property type="taxonomic scope" value="Bacteria"/>
</dbReference>
<dbReference type="STRING" id="260552.Mag101_09665"/>
<dbReference type="Proteomes" id="UP000188219">
    <property type="component" value="Chromosome"/>
</dbReference>
<feature type="transmembrane region" description="Helical" evidence="6">
    <location>
        <begin position="36"/>
        <end position="56"/>
    </location>
</feature>
<feature type="transmembrane region" description="Helical" evidence="6">
    <location>
        <begin position="287"/>
        <end position="305"/>
    </location>
</feature>
<evidence type="ECO:0000256" key="3">
    <source>
        <dbReference type="ARBA" id="ARBA00022692"/>
    </source>
</evidence>
<evidence type="ECO:0000256" key="2">
    <source>
        <dbReference type="ARBA" id="ARBA00008412"/>
    </source>
</evidence>
<evidence type="ECO:0000259" key="7">
    <source>
        <dbReference type="PROSITE" id="PS50850"/>
    </source>
</evidence>
<dbReference type="InterPro" id="IPR020846">
    <property type="entry name" value="MFS_dom"/>
</dbReference>
<evidence type="ECO:0000256" key="6">
    <source>
        <dbReference type="SAM" id="Phobius"/>
    </source>
</evidence>